<keyword evidence="2" id="KW-0479">Metal-binding</keyword>
<reference evidence="6" key="1">
    <citation type="journal article" date="2023" name="Front. Microbiol.">
        <title>Genomic-based phylogenetic and metabolic analyses of the genus Natronomonas, and description of Natronomonas aquatica sp. nov.</title>
        <authorList>
            <person name="Garcia-Roldan A."/>
            <person name="Duran-Viseras A."/>
            <person name="de la Haba R.R."/>
            <person name="Corral P."/>
            <person name="Sanchez-Porro C."/>
            <person name="Ventosa A."/>
        </authorList>
    </citation>
    <scope>NUCLEOTIDE SEQUENCE</scope>
    <source>
        <strain evidence="6">F2-12</strain>
    </source>
</reference>
<evidence type="ECO:0000256" key="3">
    <source>
        <dbReference type="ARBA" id="ARBA00022842"/>
    </source>
</evidence>
<feature type="domain" description="Mandelate racemase/muconate lactonizing enzyme C-terminal" evidence="5">
    <location>
        <begin position="146"/>
        <end position="242"/>
    </location>
</feature>
<dbReference type="SMART" id="SM00922">
    <property type="entry name" value="MR_MLE"/>
    <property type="match status" value="1"/>
</dbReference>
<dbReference type="SUPFAM" id="SSF54826">
    <property type="entry name" value="Enolase N-terminal domain-like"/>
    <property type="match status" value="1"/>
</dbReference>
<dbReference type="Proteomes" id="UP001139494">
    <property type="component" value="Unassembled WGS sequence"/>
</dbReference>
<evidence type="ECO:0000256" key="2">
    <source>
        <dbReference type="ARBA" id="ARBA00022723"/>
    </source>
</evidence>
<dbReference type="RefSeq" id="WP_256029664.1">
    <property type="nucleotide sequence ID" value="NZ_JAHLKM010000010.1"/>
</dbReference>
<dbReference type="Pfam" id="PF13378">
    <property type="entry name" value="MR_MLE_C"/>
    <property type="match status" value="1"/>
</dbReference>
<dbReference type="SFLD" id="SFLDG00179">
    <property type="entry name" value="mandelate_racemase"/>
    <property type="match status" value="1"/>
</dbReference>
<dbReference type="GO" id="GO:0009063">
    <property type="term" value="P:amino acid catabolic process"/>
    <property type="evidence" value="ECO:0007669"/>
    <property type="project" value="InterPro"/>
</dbReference>
<dbReference type="InterPro" id="IPR036849">
    <property type="entry name" value="Enolase-like_C_sf"/>
</dbReference>
<comment type="caution">
    <text evidence="6">The sequence shown here is derived from an EMBL/GenBank/DDBJ whole genome shotgun (WGS) entry which is preliminary data.</text>
</comment>
<dbReference type="InterPro" id="IPR013342">
    <property type="entry name" value="Mandelate_racemase_C"/>
</dbReference>
<evidence type="ECO:0000313" key="6">
    <source>
        <dbReference type="EMBL" id="MCQ4333638.1"/>
    </source>
</evidence>
<dbReference type="Pfam" id="PF02746">
    <property type="entry name" value="MR_MLE_N"/>
    <property type="match status" value="1"/>
</dbReference>
<dbReference type="EMBL" id="JAHLKM010000010">
    <property type="protein sequence ID" value="MCQ4333638.1"/>
    <property type="molecule type" value="Genomic_DNA"/>
</dbReference>
<keyword evidence="7" id="KW-1185">Reference proteome</keyword>
<evidence type="ECO:0000256" key="1">
    <source>
        <dbReference type="ARBA" id="ARBA00001946"/>
    </source>
</evidence>
<evidence type="ECO:0000256" key="4">
    <source>
        <dbReference type="SAM" id="MobiDB-lite"/>
    </source>
</evidence>
<dbReference type="GO" id="GO:0016836">
    <property type="term" value="F:hydro-lyase activity"/>
    <property type="evidence" value="ECO:0007669"/>
    <property type="project" value="TreeGrafter"/>
</dbReference>
<proteinExistence type="predicted"/>
<accession>A0A9R1CR61</accession>
<dbReference type="GO" id="GO:0016052">
    <property type="term" value="P:carbohydrate catabolic process"/>
    <property type="evidence" value="ECO:0007669"/>
    <property type="project" value="TreeGrafter"/>
</dbReference>
<evidence type="ECO:0000259" key="5">
    <source>
        <dbReference type="SMART" id="SM00922"/>
    </source>
</evidence>
<dbReference type="InterPro" id="IPR018110">
    <property type="entry name" value="Mandel_Rmase/mucon_lact_enz_CS"/>
</dbReference>
<feature type="compositionally biased region" description="Basic and acidic residues" evidence="4">
    <location>
        <begin position="348"/>
        <end position="359"/>
    </location>
</feature>
<dbReference type="CDD" id="cd03316">
    <property type="entry name" value="MR_like"/>
    <property type="match status" value="1"/>
</dbReference>
<gene>
    <name evidence="6" type="ORF">KM295_09145</name>
</gene>
<dbReference type="PANTHER" id="PTHR13794">
    <property type="entry name" value="ENOLASE SUPERFAMILY, MANDELATE RACEMASE"/>
    <property type="match status" value="1"/>
</dbReference>
<dbReference type="PANTHER" id="PTHR13794:SF58">
    <property type="entry name" value="MITOCHONDRIAL ENOLASE SUPERFAMILY MEMBER 1"/>
    <property type="match status" value="1"/>
</dbReference>
<dbReference type="InterPro" id="IPR046945">
    <property type="entry name" value="RHMD-like"/>
</dbReference>
<dbReference type="PROSITE" id="PS00909">
    <property type="entry name" value="MR_MLE_2"/>
    <property type="match status" value="1"/>
</dbReference>
<dbReference type="InterPro" id="IPR029065">
    <property type="entry name" value="Enolase_C-like"/>
</dbReference>
<evidence type="ECO:0000313" key="7">
    <source>
        <dbReference type="Proteomes" id="UP001139494"/>
    </source>
</evidence>
<dbReference type="AlphaFoldDB" id="A0A9R1CR61"/>
<comment type="cofactor">
    <cofactor evidence="1">
        <name>Mg(2+)</name>
        <dbReference type="ChEBI" id="CHEBI:18420"/>
    </cofactor>
</comment>
<sequence>MSQITDIQTGLYRIPNETALEDATQSFDVLELVTVELTTSTGGRGVGFTYTIGSGGAAIETFLESVCAPIVLDEPAVPREIRSTLTAETTFVGREGISELALSAVDIAAWDLLGRETGTPLYRLFGGDRQPVPAYETHGGWLHYDEETLVDNAERAAEDGFAGVKMKVGRGHAEDARRVTAVAEALPPDVDLMIDANCAYTVDEARRLASQLSNVDLAWLEEPLEKGDYAAYGDLRSHVDTPIATGENYYNPTQFKQVIEADGVDVVQPDVARVGGITPWIEVAELADAWGLSLSPHYIEPIHVHLATGYDNIPYIEHHSTVLDSVMDSPPTPDDGLLYPPESPGHGIEFEGLERYAAE</sequence>
<dbReference type="Gene3D" id="3.20.20.120">
    <property type="entry name" value="Enolase-like C-terminal domain"/>
    <property type="match status" value="1"/>
</dbReference>
<dbReference type="InterPro" id="IPR013341">
    <property type="entry name" value="Mandelate_racemase_N_dom"/>
</dbReference>
<feature type="region of interest" description="Disordered" evidence="4">
    <location>
        <begin position="338"/>
        <end position="359"/>
    </location>
</feature>
<protein>
    <submittedName>
        <fullName evidence="6">Mandelate racemase/muconate lactonizing enzyme family protein</fullName>
    </submittedName>
</protein>
<organism evidence="6 7">
    <name type="scientific">Natronomonas aquatica</name>
    <dbReference type="NCBI Taxonomy" id="2841590"/>
    <lineage>
        <taxon>Archaea</taxon>
        <taxon>Methanobacteriati</taxon>
        <taxon>Methanobacteriota</taxon>
        <taxon>Stenosarchaea group</taxon>
        <taxon>Halobacteria</taxon>
        <taxon>Halobacteriales</taxon>
        <taxon>Natronomonadaceae</taxon>
        <taxon>Natronomonas</taxon>
    </lineage>
</organism>
<dbReference type="GO" id="GO:0000287">
    <property type="term" value="F:magnesium ion binding"/>
    <property type="evidence" value="ECO:0007669"/>
    <property type="project" value="TreeGrafter"/>
</dbReference>
<dbReference type="SFLD" id="SFLDS00001">
    <property type="entry name" value="Enolase"/>
    <property type="match status" value="1"/>
</dbReference>
<dbReference type="InterPro" id="IPR029017">
    <property type="entry name" value="Enolase-like_N"/>
</dbReference>
<keyword evidence="3" id="KW-0460">Magnesium</keyword>
<dbReference type="Gene3D" id="3.30.390.10">
    <property type="entry name" value="Enolase-like, N-terminal domain"/>
    <property type="match status" value="1"/>
</dbReference>
<dbReference type="SUPFAM" id="SSF51604">
    <property type="entry name" value="Enolase C-terminal domain-like"/>
    <property type="match status" value="1"/>
</dbReference>
<dbReference type="PROSITE" id="PS00908">
    <property type="entry name" value="MR_MLE_1"/>
    <property type="match status" value="1"/>
</dbReference>
<name>A0A9R1CR61_9EURY</name>